<dbReference type="Pfam" id="PF00941">
    <property type="entry name" value="FAD_binding_5"/>
    <property type="match status" value="1"/>
</dbReference>
<reference evidence="5 6" key="1">
    <citation type="submission" date="2024-01" db="EMBL/GenBank/DDBJ databases">
        <title>Complete Genome Sequence of Alkalicoccus halolimnae BZ-SZ-XJ29T, a Moderately Halophilic Bacterium Isolated from a Salt Lake.</title>
        <authorList>
            <person name="Zhao B."/>
        </authorList>
    </citation>
    <scope>NUCLEOTIDE SEQUENCE [LARGE SCALE GENOMIC DNA]</scope>
    <source>
        <strain evidence="5 6">BZ-SZ-XJ29</strain>
    </source>
</reference>
<organism evidence="5 6">
    <name type="scientific">Alkalicoccus halolimnae</name>
    <dbReference type="NCBI Taxonomy" id="1667239"/>
    <lineage>
        <taxon>Bacteria</taxon>
        <taxon>Bacillati</taxon>
        <taxon>Bacillota</taxon>
        <taxon>Bacilli</taxon>
        <taxon>Bacillales</taxon>
        <taxon>Bacillaceae</taxon>
        <taxon>Alkalicoccus</taxon>
    </lineage>
</organism>
<dbReference type="EMBL" id="CP144914">
    <property type="protein sequence ID" value="WWD80318.1"/>
    <property type="molecule type" value="Genomic_DNA"/>
</dbReference>
<dbReference type="OrthoDB" id="9774454at2"/>
<dbReference type="AlphaFoldDB" id="A0A5C7FFD4"/>
<dbReference type="InterPro" id="IPR051312">
    <property type="entry name" value="Diverse_Substr_Oxidored"/>
</dbReference>
<dbReference type="PANTHER" id="PTHR42659">
    <property type="entry name" value="XANTHINE DEHYDROGENASE SUBUNIT C-RELATED"/>
    <property type="match status" value="1"/>
</dbReference>
<dbReference type="PANTHER" id="PTHR42659:SF2">
    <property type="entry name" value="XANTHINE DEHYDROGENASE SUBUNIT C-RELATED"/>
    <property type="match status" value="1"/>
</dbReference>
<evidence type="ECO:0000313" key="6">
    <source>
        <dbReference type="Proteomes" id="UP000321816"/>
    </source>
</evidence>
<dbReference type="PROSITE" id="PS51387">
    <property type="entry name" value="FAD_PCMH"/>
    <property type="match status" value="1"/>
</dbReference>
<dbReference type="InterPro" id="IPR016166">
    <property type="entry name" value="FAD-bd_PCMH"/>
</dbReference>
<dbReference type="InterPro" id="IPR002346">
    <property type="entry name" value="Mopterin_DH_FAD-bd"/>
</dbReference>
<keyword evidence="1" id="KW-0285">Flavoprotein</keyword>
<dbReference type="RefSeq" id="WP_147804178.1">
    <property type="nucleotide sequence ID" value="NZ_CP144914.1"/>
</dbReference>
<gene>
    <name evidence="5" type="ORF">FTX54_001750</name>
</gene>
<dbReference type="Gene3D" id="3.30.465.10">
    <property type="match status" value="1"/>
</dbReference>
<dbReference type="InterPro" id="IPR036318">
    <property type="entry name" value="FAD-bd_PCMH-like_sf"/>
</dbReference>
<accession>A0A5C7FFD4</accession>
<keyword evidence="2" id="KW-0274">FAD</keyword>
<dbReference type="SUPFAM" id="SSF56176">
    <property type="entry name" value="FAD-binding/transporter-associated domain-like"/>
    <property type="match status" value="1"/>
</dbReference>
<dbReference type="KEGG" id="ahal:FTX54_001750"/>
<keyword evidence="3" id="KW-0560">Oxidoreductase</keyword>
<proteinExistence type="predicted"/>
<dbReference type="GO" id="GO:0016491">
    <property type="term" value="F:oxidoreductase activity"/>
    <property type="evidence" value="ECO:0007669"/>
    <property type="project" value="UniProtKB-KW"/>
</dbReference>
<evidence type="ECO:0000256" key="2">
    <source>
        <dbReference type="ARBA" id="ARBA00022827"/>
    </source>
</evidence>
<evidence type="ECO:0000256" key="1">
    <source>
        <dbReference type="ARBA" id="ARBA00022630"/>
    </source>
</evidence>
<dbReference type="InterPro" id="IPR016169">
    <property type="entry name" value="FAD-bd_PCMH_sub2"/>
</dbReference>
<evidence type="ECO:0000259" key="4">
    <source>
        <dbReference type="PROSITE" id="PS51387"/>
    </source>
</evidence>
<dbReference type="InterPro" id="IPR036683">
    <property type="entry name" value="CO_DH_flav_C_dom_sf"/>
</dbReference>
<dbReference type="InterPro" id="IPR005107">
    <property type="entry name" value="CO_DH_flav_C"/>
</dbReference>
<name>A0A5C7FFD4_9BACI</name>
<dbReference type="Gene3D" id="3.30.390.50">
    <property type="entry name" value="CO dehydrogenase flavoprotein, C-terminal domain"/>
    <property type="match status" value="1"/>
</dbReference>
<dbReference type="SUPFAM" id="SSF55447">
    <property type="entry name" value="CO dehydrogenase flavoprotein C-terminal domain-like"/>
    <property type="match status" value="1"/>
</dbReference>
<keyword evidence="6" id="KW-1185">Reference proteome</keyword>
<dbReference type="Pfam" id="PF03450">
    <property type="entry name" value="CO_deh_flav_C"/>
    <property type="match status" value="1"/>
</dbReference>
<feature type="domain" description="FAD-binding PCMH-type" evidence="4">
    <location>
        <begin position="1"/>
        <end position="172"/>
    </location>
</feature>
<evidence type="ECO:0000313" key="5">
    <source>
        <dbReference type="EMBL" id="WWD80318.1"/>
    </source>
</evidence>
<dbReference type="SMART" id="SM01092">
    <property type="entry name" value="CO_deh_flav_C"/>
    <property type="match status" value="1"/>
</dbReference>
<protein>
    <submittedName>
        <fullName evidence="5">FAD binding domain-containing protein</fullName>
    </submittedName>
</protein>
<sequence>MIKTEQVWKPAALSEAWMLFQHYQDDCCFVAGGTWLRTQWEAGTLNRPSQLISLESVPEISSSAEKRGDSIFIGSLARLSALIEDPLIQEELPELAKACARTAAPSIRNQATIGGNVLTRIGDTLPSLLIYNAELIWFDGNSTVEEMLEDWLQTVKKESRILVGISLPLQKDYANMVMFYMKTGRRETFIPSQVSVAGRISCDENGDVIEAALAAGGGNAIPVRLRKSEALFKKSYARNLFPALVHQQIKEEFNPPSDVFASAAYKKRVAANLIVSEWYRKGCEQVASK</sequence>
<dbReference type="Proteomes" id="UP000321816">
    <property type="component" value="Chromosome"/>
</dbReference>
<evidence type="ECO:0000256" key="3">
    <source>
        <dbReference type="ARBA" id="ARBA00023002"/>
    </source>
</evidence>
<dbReference type="GO" id="GO:0071949">
    <property type="term" value="F:FAD binding"/>
    <property type="evidence" value="ECO:0007669"/>
    <property type="project" value="InterPro"/>
</dbReference>